<evidence type="ECO:0000313" key="3">
    <source>
        <dbReference type="Proteomes" id="UP001595075"/>
    </source>
</evidence>
<evidence type="ECO:0000259" key="1">
    <source>
        <dbReference type="Pfam" id="PF06985"/>
    </source>
</evidence>
<proteinExistence type="predicted"/>
<gene>
    <name evidence="2" type="ORF">VTL71DRAFT_11375</name>
</gene>
<dbReference type="EMBL" id="JAZHXI010000004">
    <property type="protein sequence ID" value="KAL2072032.1"/>
    <property type="molecule type" value="Genomic_DNA"/>
</dbReference>
<sequence length="680" mass="76081">MGSTTADSILEELASLELVSSPSVSLEARNLITCRLEDSTLQHDCKVCELFGDKGGCEDDRWVWISDLVVAANRGCRSCLIIRLALDHFQVLAKIIGFYCLRPDKGLSRLYFDGGFAIHFSLAPNELDEFEGGGRLEDSEESAETNVPQLRTELCAVKRNLKLAEWQLPSDSVIWKELFTRGPRRCPSLSATLETIRAWLNICRETHSTCSHGSTILPTRVVDVGEPDGRSPCRLYETKGESVPYIALSHCWGPPEIADQMYKTTEATLDINKIELPWSKLSKTFQEAITLTRQLGIRYIWIDSLCIIQGDATDWNAEAARMGDIYKNAYVTLAATASSSGSGGLLVQQECDSFDITVLENGASNLVPLKAWLIPKNRYRGENEALVSDPLSLRAWAFQERLLSRRIVHFCSNELIWECKTDHVCRHGGSARVAKSPRTMFNDLVSQKSLATDGKRWSDIVEWYTSLLLTYEQDRLPALSGIAAQLFNSSNYLAGLSKEDLLFGLCWRVDDKKRLQVVSKLTGAPSWSWASVNSPVSWLDTGYKPEMESDTLVIAVSCQPDDKNPYGTLSTGSLVLSGRTLDATLTFKNTTKTSRGLELSTPFIDGNQPWVGVTFEEYIPDYTYILDTNGYERNVTLFLCYHQMSVILWGGTSTYMLVLERRDGDEEVYERMGIARTNGL</sequence>
<feature type="domain" description="Heterokaryon incompatibility" evidence="1">
    <location>
        <begin position="245"/>
        <end position="400"/>
    </location>
</feature>
<dbReference type="Proteomes" id="UP001595075">
    <property type="component" value="Unassembled WGS sequence"/>
</dbReference>
<keyword evidence="3" id="KW-1185">Reference proteome</keyword>
<dbReference type="InterPro" id="IPR010730">
    <property type="entry name" value="HET"/>
</dbReference>
<name>A0ABR4CR26_9HELO</name>
<comment type="caution">
    <text evidence="2">The sequence shown here is derived from an EMBL/GenBank/DDBJ whole genome shotgun (WGS) entry which is preliminary data.</text>
</comment>
<reference evidence="2 3" key="1">
    <citation type="journal article" date="2024" name="Commun. Biol.">
        <title>Comparative genomic analysis of thermophilic fungi reveals convergent evolutionary adaptations and gene losses.</title>
        <authorList>
            <person name="Steindorff A.S."/>
            <person name="Aguilar-Pontes M.V."/>
            <person name="Robinson A.J."/>
            <person name="Andreopoulos B."/>
            <person name="LaButti K."/>
            <person name="Kuo A."/>
            <person name="Mondo S."/>
            <person name="Riley R."/>
            <person name="Otillar R."/>
            <person name="Haridas S."/>
            <person name="Lipzen A."/>
            <person name="Grimwood J."/>
            <person name="Schmutz J."/>
            <person name="Clum A."/>
            <person name="Reid I.D."/>
            <person name="Moisan M.C."/>
            <person name="Butler G."/>
            <person name="Nguyen T.T.M."/>
            <person name="Dewar K."/>
            <person name="Conant G."/>
            <person name="Drula E."/>
            <person name="Henrissat B."/>
            <person name="Hansel C."/>
            <person name="Singer S."/>
            <person name="Hutchinson M.I."/>
            <person name="de Vries R.P."/>
            <person name="Natvig D.O."/>
            <person name="Powell A.J."/>
            <person name="Tsang A."/>
            <person name="Grigoriev I.V."/>
        </authorList>
    </citation>
    <scope>NUCLEOTIDE SEQUENCE [LARGE SCALE GENOMIC DNA]</scope>
    <source>
        <strain evidence="2 3">CBS 494.80</strain>
    </source>
</reference>
<accession>A0ABR4CR26</accession>
<dbReference type="PANTHER" id="PTHR33112:SF9">
    <property type="entry name" value="HETEROKARYON INCOMPATIBILITY DOMAIN-CONTAINING PROTEIN"/>
    <property type="match status" value="1"/>
</dbReference>
<organism evidence="2 3">
    <name type="scientific">Oculimacula yallundae</name>
    <dbReference type="NCBI Taxonomy" id="86028"/>
    <lineage>
        <taxon>Eukaryota</taxon>
        <taxon>Fungi</taxon>
        <taxon>Dikarya</taxon>
        <taxon>Ascomycota</taxon>
        <taxon>Pezizomycotina</taxon>
        <taxon>Leotiomycetes</taxon>
        <taxon>Helotiales</taxon>
        <taxon>Ploettnerulaceae</taxon>
        <taxon>Oculimacula</taxon>
    </lineage>
</organism>
<evidence type="ECO:0000313" key="2">
    <source>
        <dbReference type="EMBL" id="KAL2072032.1"/>
    </source>
</evidence>
<dbReference type="Pfam" id="PF06985">
    <property type="entry name" value="HET"/>
    <property type="match status" value="1"/>
</dbReference>
<dbReference type="PANTHER" id="PTHR33112">
    <property type="entry name" value="DOMAIN PROTEIN, PUTATIVE-RELATED"/>
    <property type="match status" value="1"/>
</dbReference>
<protein>
    <recommendedName>
        <fullName evidence="1">Heterokaryon incompatibility domain-containing protein</fullName>
    </recommendedName>
</protein>